<organism evidence="2 3">
    <name type="scientific">Neolentinus lepideus HHB14362 ss-1</name>
    <dbReference type="NCBI Taxonomy" id="1314782"/>
    <lineage>
        <taxon>Eukaryota</taxon>
        <taxon>Fungi</taxon>
        <taxon>Dikarya</taxon>
        <taxon>Basidiomycota</taxon>
        <taxon>Agaricomycotina</taxon>
        <taxon>Agaricomycetes</taxon>
        <taxon>Gloeophyllales</taxon>
        <taxon>Gloeophyllaceae</taxon>
        <taxon>Neolentinus</taxon>
    </lineage>
</organism>
<keyword evidence="2" id="KW-0808">Transferase</keyword>
<dbReference type="Proteomes" id="UP000076761">
    <property type="component" value="Unassembled WGS sequence"/>
</dbReference>
<accession>A0A165MHM6</accession>
<evidence type="ECO:0000313" key="2">
    <source>
        <dbReference type="EMBL" id="KZT18343.1"/>
    </source>
</evidence>
<dbReference type="EMBL" id="KV425688">
    <property type="protein sequence ID" value="KZT18343.1"/>
    <property type="molecule type" value="Genomic_DNA"/>
</dbReference>
<gene>
    <name evidence="2" type="ORF">NEOLEDRAFT_1143514</name>
</gene>
<dbReference type="PANTHER" id="PTHR44329">
    <property type="entry name" value="SERINE/THREONINE-PROTEIN KINASE TNNI3K-RELATED"/>
    <property type="match status" value="1"/>
</dbReference>
<dbReference type="STRING" id="1314782.A0A165MHM6"/>
<dbReference type="Gene3D" id="1.10.510.10">
    <property type="entry name" value="Transferase(Phosphotransferase) domain 1"/>
    <property type="match status" value="1"/>
</dbReference>
<dbReference type="GO" id="GO:0005524">
    <property type="term" value="F:ATP binding"/>
    <property type="evidence" value="ECO:0007669"/>
    <property type="project" value="InterPro"/>
</dbReference>
<dbReference type="SUPFAM" id="SSF56112">
    <property type="entry name" value="Protein kinase-like (PK-like)"/>
    <property type="match status" value="1"/>
</dbReference>
<dbReference type="InterPro" id="IPR001245">
    <property type="entry name" value="Ser-Thr/Tyr_kinase_cat_dom"/>
</dbReference>
<evidence type="ECO:0000259" key="1">
    <source>
        <dbReference type="PROSITE" id="PS50011"/>
    </source>
</evidence>
<dbReference type="AlphaFoldDB" id="A0A165MHM6"/>
<dbReference type="InterPro" id="IPR011009">
    <property type="entry name" value="Kinase-like_dom_sf"/>
</dbReference>
<dbReference type="SMART" id="SM00220">
    <property type="entry name" value="S_TKc"/>
    <property type="match status" value="1"/>
</dbReference>
<keyword evidence="2" id="KW-0418">Kinase</keyword>
<sequence>MRGTSGIIALKPSAYFILEGGYSKYKASSCGTSSSITIMSSNQSPTQVTASSLQRQIRHVPPSDRPMVDLSHRITDISEQIFAQGGMSDVYLGTLHRSGFPNPGTTQGEPVPERVVIKFLRGVPNTEKDREAIKRRINRESYVWGNLEHPNVLQFYGVCRRDKGYNIYGLVAPYCTGHIMTYLLRQPRADRLELVLGIARGLHYLHAHQVVHGDMKPRNVLITQEGIPVISDFGTSRIVGYKGFTTIATGYSCRYAPPEVLLWEPPQDTADKPTAEVSPTILRSSCDVYSFGMSMLEIVSGREPFPSKRNEAKIVLAVIEGVRPEPYQHPETPEVLWRVAAQCWDVKPENRPDMGMIIQSLKMFKSSGGVR</sequence>
<dbReference type="InterPro" id="IPR008271">
    <property type="entry name" value="Ser/Thr_kinase_AS"/>
</dbReference>
<feature type="domain" description="Protein kinase" evidence="1">
    <location>
        <begin position="76"/>
        <end position="364"/>
    </location>
</feature>
<name>A0A165MHM6_9AGAM</name>
<dbReference type="PROSITE" id="PS00108">
    <property type="entry name" value="PROTEIN_KINASE_ST"/>
    <property type="match status" value="1"/>
</dbReference>
<dbReference type="InterPro" id="IPR000719">
    <property type="entry name" value="Prot_kinase_dom"/>
</dbReference>
<keyword evidence="3" id="KW-1185">Reference proteome</keyword>
<dbReference type="PROSITE" id="PS50011">
    <property type="entry name" value="PROTEIN_KINASE_DOM"/>
    <property type="match status" value="1"/>
</dbReference>
<reference evidence="2 3" key="1">
    <citation type="journal article" date="2016" name="Mol. Biol. Evol.">
        <title>Comparative Genomics of Early-Diverging Mushroom-Forming Fungi Provides Insights into the Origins of Lignocellulose Decay Capabilities.</title>
        <authorList>
            <person name="Nagy L.G."/>
            <person name="Riley R."/>
            <person name="Tritt A."/>
            <person name="Adam C."/>
            <person name="Daum C."/>
            <person name="Floudas D."/>
            <person name="Sun H."/>
            <person name="Yadav J.S."/>
            <person name="Pangilinan J."/>
            <person name="Larsson K.H."/>
            <person name="Matsuura K."/>
            <person name="Barry K."/>
            <person name="Labutti K."/>
            <person name="Kuo R."/>
            <person name="Ohm R.A."/>
            <person name="Bhattacharya S.S."/>
            <person name="Shirouzu T."/>
            <person name="Yoshinaga Y."/>
            <person name="Martin F.M."/>
            <person name="Grigoriev I.V."/>
            <person name="Hibbett D.S."/>
        </authorList>
    </citation>
    <scope>NUCLEOTIDE SEQUENCE [LARGE SCALE GENOMIC DNA]</scope>
    <source>
        <strain evidence="2 3">HHB14362 ss-1</strain>
    </source>
</reference>
<dbReference type="InParanoid" id="A0A165MHM6"/>
<evidence type="ECO:0000313" key="3">
    <source>
        <dbReference type="Proteomes" id="UP000076761"/>
    </source>
</evidence>
<protein>
    <submittedName>
        <fullName evidence="2">Kinase-like protein</fullName>
    </submittedName>
</protein>
<dbReference type="OrthoDB" id="3260205at2759"/>
<dbReference type="GO" id="GO:0004674">
    <property type="term" value="F:protein serine/threonine kinase activity"/>
    <property type="evidence" value="ECO:0007669"/>
    <property type="project" value="TreeGrafter"/>
</dbReference>
<dbReference type="InterPro" id="IPR051681">
    <property type="entry name" value="Ser/Thr_Kinases-Pseudokinases"/>
</dbReference>
<proteinExistence type="predicted"/>
<dbReference type="Pfam" id="PF07714">
    <property type="entry name" value="PK_Tyr_Ser-Thr"/>
    <property type="match status" value="1"/>
</dbReference>